<feature type="transmembrane region" description="Helical" evidence="1">
    <location>
        <begin position="49"/>
        <end position="71"/>
    </location>
</feature>
<gene>
    <name evidence="2" type="ORF">FRD01_01780</name>
</gene>
<protein>
    <submittedName>
        <fullName evidence="2">Uncharacterized protein</fullName>
    </submittedName>
</protein>
<keyword evidence="1" id="KW-0472">Membrane</keyword>
<reference evidence="2 3" key="1">
    <citation type="submission" date="2019-08" db="EMBL/GenBank/DDBJ databases">
        <authorList>
            <person name="Liang Q."/>
        </authorList>
    </citation>
    <scope>NUCLEOTIDE SEQUENCE [LARGE SCALE GENOMIC DNA]</scope>
    <source>
        <strain evidence="2 3">V1718</strain>
    </source>
</reference>
<name>A0A5B8XRK3_9DELT</name>
<dbReference type="OrthoDB" id="5520243at2"/>
<dbReference type="Proteomes" id="UP000321595">
    <property type="component" value="Chromosome"/>
</dbReference>
<dbReference type="RefSeq" id="WP_146957079.1">
    <property type="nucleotide sequence ID" value="NZ_CP042467.1"/>
</dbReference>
<evidence type="ECO:0000256" key="1">
    <source>
        <dbReference type="SAM" id="Phobius"/>
    </source>
</evidence>
<dbReference type="EMBL" id="CP042467">
    <property type="protein sequence ID" value="QED26009.1"/>
    <property type="molecule type" value="Genomic_DNA"/>
</dbReference>
<accession>A0A5B8XRK3</accession>
<keyword evidence="3" id="KW-1185">Reference proteome</keyword>
<keyword evidence="1" id="KW-1133">Transmembrane helix</keyword>
<dbReference type="KEGG" id="bbae:FRD01_01780"/>
<keyword evidence="1" id="KW-0812">Transmembrane</keyword>
<organism evidence="2 3">
    <name type="scientific">Microvenator marinus</name>
    <dbReference type="NCBI Taxonomy" id="2600177"/>
    <lineage>
        <taxon>Bacteria</taxon>
        <taxon>Deltaproteobacteria</taxon>
        <taxon>Bradymonadales</taxon>
        <taxon>Microvenatoraceae</taxon>
        <taxon>Microvenator</taxon>
    </lineage>
</organism>
<feature type="transmembrane region" description="Helical" evidence="1">
    <location>
        <begin position="17"/>
        <end position="37"/>
    </location>
</feature>
<sequence>MERWTQPLAIITTVQPFLLFWTMAIAFFLTLTFVAVISKGRTWKEIGAIFALSYLVVVLLTLFTSEVIVGVDILRFESVTYNPYQTVE</sequence>
<evidence type="ECO:0000313" key="2">
    <source>
        <dbReference type="EMBL" id="QED26009.1"/>
    </source>
</evidence>
<evidence type="ECO:0000313" key="3">
    <source>
        <dbReference type="Proteomes" id="UP000321595"/>
    </source>
</evidence>
<proteinExistence type="predicted"/>
<dbReference type="AlphaFoldDB" id="A0A5B8XRK3"/>